<name>A0AAV7VLQ2_PLEWA</name>
<keyword evidence="3" id="KW-1185">Reference proteome</keyword>
<evidence type="ECO:0000256" key="1">
    <source>
        <dbReference type="SAM" id="MobiDB-lite"/>
    </source>
</evidence>
<evidence type="ECO:0000313" key="2">
    <source>
        <dbReference type="EMBL" id="KAJ1201846.1"/>
    </source>
</evidence>
<reference evidence="2" key="1">
    <citation type="journal article" date="2022" name="bioRxiv">
        <title>Sequencing and chromosome-scale assembly of the giantPleurodeles waltlgenome.</title>
        <authorList>
            <person name="Brown T."/>
            <person name="Elewa A."/>
            <person name="Iarovenko S."/>
            <person name="Subramanian E."/>
            <person name="Araus A.J."/>
            <person name="Petzold A."/>
            <person name="Susuki M."/>
            <person name="Suzuki K.-i.T."/>
            <person name="Hayashi T."/>
            <person name="Toyoda A."/>
            <person name="Oliveira C."/>
            <person name="Osipova E."/>
            <person name="Leigh N.D."/>
            <person name="Simon A."/>
            <person name="Yun M.H."/>
        </authorList>
    </citation>
    <scope>NUCLEOTIDE SEQUENCE</scope>
    <source>
        <strain evidence="2">20211129_DDA</strain>
        <tissue evidence="2">Liver</tissue>
    </source>
</reference>
<dbReference type="EMBL" id="JANPWB010000003">
    <property type="protein sequence ID" value="KAJ1201846.1"/>
    <property type="molecule type" value="Genomic_DNA"/>
</dbReference>
<accession>A0AAV7VLQ2</accession>
<feature type="region of interest" description="Disordered" evidence="1">
    <location>
        <begin position="22"/>
        <end position="52"/>
    </location>
</feature>
<sequence length="207" mass="23074">MDSPRSPGLLLLFPDLRGKYPWGTNPTPQMKIGKQRTGKDMSTGPSPRDVTRETAGGAEVLTQHTKVILAATQESKMALENQIAMLVGEVGLLREDHIKLKDQVKATEDMMSEMAPQVKALMQKLTIMNNEMRTLAIKVEDAESRSRRHSIRLVGVPEKTGGPSPELRRETWLSDLVLGAHQLNSSLWSGHTGFRQPLCRRGRIQDQ</sequence>
<comment type="caution">
    <text evidence="2">The sequence shown here is derived from an EMBL/GenBank/DDBJ whole genome shotgun (WGS) entry which is preliminary data.</text>
</comment>
<dbReference type="AlphaFoldDB" id="A0AAV7VLQ2"/>
<dbReference type="Proteomes" id="UP001066276">
    <property type="component" value="Chromosome 2_1"/>
</dbReference>
<protein>
    <submittedName>
        <fullName evidence="2">Uncharacterized protein</fullName>
    </submittedName>
</protein>
<gene>
    <name evidence="2" type="ORF">NDU88_005650</name>
</gene>
<evidence type="ECO:0000313" key="3">
    <source>
        <dbReference type="Proteomes" id="UP001066276"/>
    </source>
</evidence>
<organism evidence="2 3">
    <name type="scientific">Pleurodeles waltl</name>
    <name type="common">Iberian ribbed newt</name>
    <dbReference type="NCBI Taxonomy" id="8319"/>
    <lineage>
        <taxon>Eukaryota</taxon>
        <taxon>Metazoa</taxon>
        <taxon>Chordata</taxon>
        <taxon>Craniata</taxon>
        <taxon>Vertebrata</taxon>
        <taxon>Euteleostomi</taxon>
        <taxon>Amphibia</taxon>
        <taxon>Batrachia</taxon>
        <taxon>Caudata</taxon>
        <taxon>Salamandroidea</taxon>
        <taxon>Salamandridae</taxon>
        <taxon>Pleurodelinae</taxon>
        <taxon>Pleurodeles</taxon>
    </lineage>
</organism>
<proteinExistence type="predicted"/>